<dbReference type="STRING" id="1121925.SAMN02746011_01338"/>
<evidence type="ECO:0008006" key="4">
    <source>
        <dbReference type="Google" id="ProtNLM"/>
    </source>
</evidence>
<evidence type="ECO:0000313" key="2">
    <source>
        <dbReference type="EMBL" id="SJZ63117.1"/>
    </source>
</evidence>
<name>A0A1T4M8F3_9LACT</name>
<reference evidence="3" key="1">
    <citation type="submission" date="2017-02" db="EMBL/GenBank/DDBJ databases">
        <authorList>
            <person name="Varghese N."/>
            <person name="Submissions S."/>
        </authorList>
    </citation>
    <scope>NUCLEOTIDE SEQUENCE [LARGE SCALE GENOMIC DNA]</scope>
    <source>
        <strain evidence="3">DSM 15739</strain>
    </source>
</reference>
<keyword evidence="1" id="KW-0175">Coiled coil</keyword>
<dbReference type="EMBL" id="FUWO01000011">
    <property type="protein sequence ID" value="SJZ63117.1"/>
    <property type="molecule type" value="Genomic_DNA"/>
</dbReference>
<sequence length="107" mass="12467">MPHSTLEEMNAIEMEAQAVQTEYQEKIEDARAKMEQKLKDATGAFDVETKQMIAQARQHFDEQEQQAKEKLAQRVQENEAQLQKALGDKREYLINQIVERVVKEYGN</sequence>
<accession>A0A1T4M8F3</accession>
<evidence type="ECO:0000256" key="1">
    <source>
        <dbReference type="SAM" id="Coils"/>
    </source>
</evidence>
<dbReference type="RefSeq" id="WP_078756080.1">
    <property type="nucleotide sequence ID" value="NZ_FUWO01000011.1"/>
</dbReference>
<dbReference type="AlphaFoldDB" id="A0A1T4M8F3"/>
<evidence type="ECO:0000313" key="3">
    <source>
        <dbReference type="Proteomes" id="UP000189941"/>
    </source>
</evidence>
<gene>
    <name evidence="2" type="ORF">SAMN02746011_01338</name>
</gene>
<organism evidence="2 3">
    <name type="scientific">Globicatella sulfidifaciens DSM 15739</name>
    <dbReference type="NCBI Taxonomy" id="1121925"/>
    <lineage>
        <taxon>Bacteria</taxon>
        <taxon>Bacillati</taxon>
        <taxon>Bacillota</taxon>
        <taxon>Bacilli</taxon>
        <taxon>Lactobacillales</taxon>
        <taxon>Aerococcaceae</taxon>
        <taxon>Globicatella</taxon>
    </lineage>
</organism>
<proteinExistence type="predicted"/>
<keyword evidence="3" id="KW-1185">Reference proteome</keyword>
<dbReference type="Proteomes" id="UP000189941">
    <property type="component" value="Unassembled WGS sequence"/>
</dbReference>
<dbReference type="OrthoDB" id="2139721at2"/>
<protein>
    <recommendedName>
        <fullName evidence="4">V/A-type H+-transporting ATPase subunit G/H</fullName>
    </recommendedName>
</protein>
<feature type="coiled-coil region" evidence="1">
    <location>
        <begin position="9"/>
        <end position="88"/>
    </location>
</feature>